<protein>
    <submittedName>
        <fullName evidence="1">IS66 Orf2 like protein</fullName>
    </submittedName>
</protein>
<dbReference type="PANTHER" id="PTHR36455">
    <property type="match status" value="1"/>
</dbReference>
<organism evidence="1 2">
    <name type="scientific">Sinomicrobium oceani</name>
    <dbReference type="NCBI Taxonomy" id="1150368"/>
    <lineage>
        <taxon>Bacteria</taxon>
        <taxon>Pseudomonadati</taxon>
        <taxon>Bacteroidota</taxon>
        <taxon>Flavobacteriia</taxon>
        <taxon>Flavobacteriales</taxon>
        <taxon>Flavobacteriaceae</taxon>
        <taxon>Sinomicrobium</taxon>
    </lineage>
</organism>
<sequence>MFALSSSDRFYLYAHPTDMRKSFDSLCGLVQNDLQQNPNNGAVYIFVNKVRNKVKLLHWQSGGFVLYYKRLESGTFELPHYDSEVEGLRLDYAQLVLLVDGVAITNLSRRKRYEKVE</sequence>
<dbReference type="Proteomes" id="UP000182248">
    <property type="component" value="Unassembled WGS sequence"/>
</dbReference>
<gene>
    <name evidence="1" type="ORF">SAMN02927921_01108</name>
</gene>
<evidence type="ECO:0000313" key="1">
    <source>
        <dbReference type="EMBL" id="SFW32844.1"/>
    </source>
</evidence>
<proteinExistence type="predicted"/>
<dbReference type="InterPro" id="IPR008878">
    <property type="entry name" value="Transposase_IS66_Orf2"/>
</dbReference>
<accession>A0A1K1NBZ3</accession>
<name>A0A1K1NBZ3_9FLAO</name>
<dbReference type="Pfam" id="PF05717">
    <property type="entry name" value="TnpB_IS66"/>
    <property type="match status" value="1"/>
</dbReference>
<evidence type="ECO:0000313" key="2">
    <source>
        <dbReference type="Proteomes" id="UP000182248"/>
    </source>
</evidence>
<dbReference type="RefSeq" id="WP_072316385.1">
    <property type="nucleotide sequence ID" value="NZ_FPJE01000005.1"/>
</dbReference>
<keyword evidence="2" id="KW-1185">Reference proteome</keyword>
<dbReference type="OrthoDB" id="4956084at2"/>
<dbReference type="AlphaFoldDB" id="A0A1K1NBZ3"/>
<reference evidence="1 2" key="1">
    <citation type="submission" date="2016-11" db="EMBL/GenBank/DDBJ databases">
        <authorList>
            <person name="Jaros S."/>
            <person name="Januszkiewicz K."/>
            <person name="Wedrychowicz H."/>
        </authorList>
    </citation>
    <scope>NUCLEOTIDE SEQUENCE [LARGE SCALE GENOMIC DNA]</scope>
    <source>
        <strain evidence="1 2">CGMCC 1.12145</strain>
    </source>
</reference>
<dbReference type="STRING" id="1150368.SAMN02927921_01108"/>
<dbReference type="NCBIfam" id="NF033819">
    <property type="entry name" value="IS66_TnpB"/>
    <property type="match status" value="1"/>
</dbReference>
<dbReference type="PANTHER" id="PTHR36455:SF1">
    <property type="entry name" value="BLR8292 PROTEIN"/>
    <property type="match status" value="1"/>
</dbReference>
<dbReference type="EMBL" id="FPJE01000005">
    <property type="protein sequence ID" value="SFW32844.1"/>
    <property type="molecule type" value="Genomic_DNA"/>
</dbReference>